<name>A0A4Y2KSH7_ARAVE</name>
<sequence length="111" mass="12497">MLSIQNYACSGVGSCCSDRTRSFRLVISCSNGSGQCMTMEHFVDSRSPFPSPRFCEYSKFLIMGKRESVPNATIASSYSEDHCVVRGYGSINRWPFLLRGDWTFGFCNLYS</sequence>
<evidence type="ECO:0000313" key="2">
    <source>
        <dbReference type="Proteomes" id="UP000499080"/>
    </source>
</evidence>
<gene>
    <name evidence="1" type="ORF">AVEN_135340_1</name>
</gene>
<accession>A0A4Y2KSH7</accession>
<proteinExistence type="predicted"/>
<reference evidence="1 2" key="1">
    <citation type="journal article" date="2019" name="Sci. Rep.">
        <title>Orb-weaving spider Araneus ventricosus genome elucidates the spidroin gene catalogue.</title>
        <authorList>
            <person name="Kono N."/>
            <person name="Nakamura H."/>
            <person name="Ohtoshi R."/>
            <person name="Moran D.A.P."/>
            <person name="Shinohara A."/>
            <person name="Yoshida Y."/>
            <person name="Fujiwara M."/>
            <person name="Mori M."/>
            <person name="Tomita M."/>
            <person name="Arakawa K."/>
        </authorList>
    </citation>
    <scope>NUCLEOTIDE SEQUENCE [LARGE SCALE GENOMIC DNA]</scope>
</reference>
<organism evidence="1 2">
    <name type="scientific">Araneus ventricosus</name>
    <name type="common">Orbweaver spider</name>
    <name type="synonym">Epeira ventricosa</name>
    <dbReference type="NCBI Taxonomy" id="182803"/>
    <lineage>
        <taxon>Eukaryota</taxon>
        <taxon>Metazoa</taxon>
        <taxon>Ecdysozoa</taxon>
        <taxon>Arthropoda</taxon>
        <taxon>Chelicerata</taxon>
        <taxon>Arachnida</taxon>
        <taxon>Araneae</taxon>
        <taxon>Araneomorphae</taxon>
        <taxon>Entelegynae</taxon>
        <taxon>Araneoidea</taxon>
        <taxon>Araneidae</taxon>
        <taxon>Araneus</taxon>
    </lineage>
</organism>
<dbReference type="EMBL" id="BGPR01004950">
    <property type="protein sequence ID" value="GBN05238.1"/>
    <property type="molecule type" value="Genomic_DNA"/>
</dbReference>
<comment type="caution">
    <text evidence="1">The sequence shown here is derived from an EMBL/GenBank/DDBJ whole genome shotgun (WGS) entry which is preliminary data.</text>
</comment>
<dbReference type="AlphaFoldDB" id="A0A4Y2KSH7"/>
<dbReference type="Proteomes" id="UP000499080">
    <property type="component" value="Unassembled WGS sequence"/>
</dbReference>
<keyword evidence="2" id="KW-1185">Reference proteome</keyword>
<evidence type="ECO:0000313" key="1">
    <source>
        <dbReference type="EMBL" id="GBN05238.1"/>
    </source>
</evidence>
<protein>
    <submittedName>
        <fullName evidence="1">Uncharacterized protein</fullName>
    </submittedName>
</protein>